<feature type="transmembrane region" description="Helical" evidence="1">
    <location>
        <begin position="22"/>
        <end position="45"/>
    </location>
</feature>
<dbReference type="PANTHER" id="PTHR36451">
    <property type="entry name" value="PAPS-DEPENDENT SULFOTRANSFERASE STF3"/>
    <property type="match status" value="1"/>
</dbReference>
<dbReference type="EMBL" id="VJMH01007009">
    <property type="protein sequence ID" value="KAF0686321.1"/>
    <property type="molecule type" value="Genomic_DNA"/>
</dbReference>
<evidence type="ECO:0000313" key="2">
    <source>
        <dbReference type="EMBL" id="KAF0686321.1"/>
    </source>
</evidence>
<accession>A0A485LIM6</accession>
<name>A0A485LIM6_9STRA</name>
<proteinExistence type="predicted"/>
<dbReference type="SUPFAM" id="SSF52540">
    <property type="entry name" value="P-loop containing nucleoside triphosphate hydrolases"/>
    <property type="match status" value="1"/>
</dbReference>
<evidence type="ECO:0000256" key="1">
    <source>
        <dbReference type="SAM" id="Phobius"/>
    </source>
</evidence>
<keyword evidence="1" id="KW-1133">Transmembrane helix</keyword>
<dbReference type="AlphaFoldDB" id="A0A485LIM6"/>
<feature type="transmembrane region" description="Helical" evidence="1">
    <location>
        <begin position="57"/>
        <end position="74"/>
    </location>
</feature>
<reference evidence="3 4" key="1">
    <citation type="submission" date="2019-03" db="EMBL/GenBank/DDBJ databases">
        <authorList>
            <person name="Gaulin E."/>
            <person name="Dumas B."/>
        </authorList>
    </citation>
    <scope>NUCLEOTIDE SEQUENCE [LARGE SCALE GENOMIC DNA]</scope>
    <source>
        <strain evidence="3">CBS 568.67</strain>
    </source>
</reference>
<sequence>MGSEEIWNNIKAELFALSIQDIYMLLNVVCLLVFVYYLVCVLLGWVPKEKKPDPTILHAYSFGHWWLWILLGVANTSQRLFGVRMFAIPAEKLKALARATPQDAASIFGSPDATIALFDTVIDDLTANKSTLSPYGRYMATKELSTALVARKAFMEYVVEHPELLHQAVPAPIVITGLPRTGMHLLYNLLALDVTSRAPRHYEAEAQAYSAIAPPVHAVDSDHMWFKRSYHGWESTYRLAPELYEALVSCQYMDPVSFCEDTIVMNHEMPSPFLTTVLGDAARRALVALPNSTNVYAYLRIYLQMLQTAEREPPARWLLKAPFHASHLPDLLNTFPDAKVVVVHRKMTDVVPSLASYLLKVMHPALRGAFLDKKHLGKVAMDLCTEKAAAMAEFRANSTKSQGIVDVDYDDLVDHPIDLVKKLYAGWNLVVSDEFAAAMDEYMTEKPKGKYGDNKYTLEEFGLSDMVIDTLFAKYANHNGKLDFDVPVPGSPTVQSA</sequence>
<dbReference type="InterPro" id="IPR052736">
    <property type="entry name" value="Stf3_sulfotransferase"/>
</dbReference>
<protein>
    <submittedName>
        <fullName evidence="3">Aste57867_21860 protein</fullName>
    </submittedName>
</protein>
<keyword evidence="4" id="KW-1185">Reference proteome</keyword>
<dbReference type="InterPro" id="IPR027417">
    <property type="entry name" value="P-loop_NTPase"/>
</dbReference>
<dbReference type="Pfam" id="PF13469">
    <property type="entry name" value="Sulfotransfer_3"/>
    <property type="match status" value="1"/>
</dbReference>
<dbReference type="PANTHER" id="PTHR36451:SF1">
    <property type="entry name" value="OMEGA-HYDROXY-BETA-DIHYDROMENAQUINONE-9 SULFOTRANSFERASE STF3"/>
    <property type="match status" value="1"/>
</dbReference>
<keyword evidence="1" id="KW-0812">Transmembrane</keyword>
<keyword evidence="1" id="KW-0472">Membrane</keyword>
<dbReference type="OrthoDB" id="429813at2759"/>
<gene>
    <name evidence="3" type="primary">Aste57867_21860</name>
    <name evidence="2" type="ORF">As57867_021791</name>
    <name evidence="3" type="ORF">ASTE57867_21860</name>
</gene>
<evidence type="ECO:0000313" key="4">
    <source>
        <dbReference type="Proteomes" id="UP000332933"/>
    </source>
</evidence>
<evidence type="ECO:0000313" key="3">
    <source>
        <dbReference type="EMBL" id="VFT98529.1"/>
    </source>
</evidence>
<dbReference type="Gene3D" id="3.40.50.300">
    <property type="entry name" value="P-loop containing nucleotide triphosphate hydrolases"/>
    <property type="match status" value="1"/>
</dbReference>
<organism evidence="3 4">
    <name type="scientific">Aphanomyces stellatus</name>
    <dbReference type="NCBI Taxonomy" id="120398"/>
    <lineage>
        <taxon>Eukaryota</taxon>
        <taxon>Sar</taxon>
        <taxon>Stramenopiles</taxon>
        <taxon>Oomycota</taxon>
        <taxon>Saprolegniomycetes</taxon>
        <taxon>Saprolegniales</taxon>
        <taxon>Verrucalvaceae</taxon>
        <taxon>Aphanomyces</taxon>
    </lineage>
</organism>
<dbReference type="Proteomes" id="UP000332933">
    <property type="component" value="Unassembled WGS sequence"/>
</dbReference>
<dbReference type="EMBL" id="CAADRA010007035">
    <property type="protein sequence ID" value="VFT98529.1"/>
    <property type="molecule type" value="Genomic_DNA"/>
</dbReference>
<reference evidence="2" key="2">
    <citation type="submission" date="2019-06" db="EMBL/GenBank/DDBJ databases">
        <title>Genomics analysis of Aphanomyces spp. identifies a new class of oomycete effector associated with host adaptation.</title>
        <authorList>
            <person name="Gaulin E."/>
        </authorList>
    </citation>
    <scope>NUCLEOTIDE SEQUENCE</scope>
    <source>
        <strain evidence="2">CBS 578.67</strain>
    </source>
</reference>